<sequence>MAVAIQRPGFELRGYHRPAGPAPLPRRARTRASIRPASAVPSSSRFQSPSPRCGHAGASPPRRVSRRRDTSRATSLLPVPDASSPPLPFPPGIKAATASSPFLSSTGSITSAAPSQPSFRSHHTQRAHPRADHSLAAAMSMASRAAAAAAASGALRAAAAQRYSRPASVLQSRSAATAAAAEHHPEAARKAGSGRLPRGDYVPVYVALGLIALSATLGLSTARQQLAHAPNVRVDKKKRETVPEVAAPDLALDEAERFVGRSLFRKVAHVQDDASLAAGVADPVAEYPTRKAVTLKDVGVETPGIEQGREGIVDRIFKKNHA</sequence>
<organism evidence="2 3">
    <name type="scientific">Panicum miliaceum</name>
    <name type="common">Proso millet</name>
    <name type="synonym">Broomcorn millet</name>
    <dbReference type="NCBI Taxonomy" id="4540"/>
    <lineage>
        <taxon>Eukaryota</taxon>
        <taxon>Viridiplantae</taxon>
        <taxon>Streptophyta</taxon>
        <taxon>Embryophyta</taxon>
        <taxon>Tracheophyta</taxon>
        <taxon>Spermatophyta</taxon>
        <taxon>Magnoliopsida</taxon>
        <taxon>Liliopsida</taxon>
        <taxon>Poales</taxon>
        <taxon>Poaceae</taxon>
        <taxon>PACMAD clade</taxon>
        <taxon>Panicoideae</taxon>
        <taxon>Panicodae</taxon>
        <taxon>Paniceae</taxon>
        <taxon>Panicinae</taxon>
        <taxon>Panicum</taxon>
        <taxon>Panicum sect. Panicum</taxon>
    </lineage>
</organism>
<feature type="region of interest" description="Disordered" evidence="1">
    <location>
        <begin position="1"/>
        <end position="131"/>
    </location>
</feature>
<dbReference type="EMBL" id="PQIB02000017">
    <property type="protein sequence ID" value="RLM58625.1"/>
    <property type="molecule type" value="Genomic_DNA"/>
</dbReference>
<protein>
    <submittedName>
        <fullName evidence="2">Uncharacterized protein</fullName>
    </submittedName>
</protein>
<proteinExistence type="predicted"/>
<feature type="compositionally biased region" description="Low complexity" evidence="1">
    <location>
        <begin position="38"/>
        <end position="51"/>
    </location>
</feature>
<evidence type="ECO:0000313" key="2">
    <source>
        <dbReference type="EMBL" id="RLM58625.1"/>
    </source>
</evidence>
<reference evidence="3" key="1">
    <citation type="journal article" date="2019" name="Nat. Commun.">
        <title>The genome of broomcorn millet.</title>
        <authorList>
            <person name="Zou C."/>
            <person name="Miki D."/>
            <person name="Li D."/>
            <person name="Tang Q."/>
            <person name="Xiao L."/>
            <person name="Rajput S."/>
            <person name="Deng P."/>
            <person name="Jia W."/>
            <person name="Huang R."/>
            <person name="Zhang M."/>
            <person name="Sun Y."/>
            <person name="Hu J."/>
            <person name="Fu X."/>
            <person name="Schnable P.S."/>
            <person name="Li F."/>
            <person name="Zhang H."/>
            <person name="Feng B."/>
            <person name="Zhu X."/>
            <person name="Liu R."/>
            <person name="Schnable J.C."/>
            <person name="Zhu J.-K."/>
            <person name="Zhang H."/>
        </authorList>
    </citation>
    <scope>NUCLEOTIDE SEQUENCE [LARGE SCALE GENOMIC DNA]</scope>
</reference>
<dbReference type="PANTHER" id="PTHR33919">
    <property type="entry name" value="OS09G0127700 PROTEIN"/>
    <property type="match status" value="1"/>
</dbReference>
<evidence type="ECO:0000313" key="3">
    <source>
        <dbReference type="Proteomes" id="UP000275267"/>
    </source>
</evidence>
<gene>
    <name evidence="2" type="ORF">C2845_PM18G08450</name>
</gene>
<dbReference type="OrthoDB" id="2013913at2759"/>
<keyword evidence="3" id="KW-1185">Reference proteome</keyword>
<feature type="compositionally biased region" description="Polar residues" evidence="1">
    <location>
        <begin position="97"/>
        <end position="119"/>
    </location>
</feature>
<dbReference type="PANTHER" id="PTHR33919:SF11">
    <property type="entry name" value="EXPRESSED PROTEIN"/>
    <property type="match status" value="1"/>
</dbReference>
<dbReference type="STRING" id="4540.A0A3L6PLZ0"/>
<comment type="caution">
    <text evidence="2">The sequence shown here is derived from an EMBL/GenBank/DDBJ whole genome shotgun (WGS) entry which is preliminary data.</text>
</comment>
<name>A0A3L6PLZ0_PANMI</name>
<accession>A0A3L6PLZ0</accession>
<feature type="region of interest" description="Disordered" evidence="1">
    <location>
        <begin position="174"/>
        <end position="194"/>
    </location>
</feature>
<feature type="compositionally biased region" description="Low complexity" evidence="1">
    <location>
        <begin position="72"/>
        <end position="82"/>
    </location>
</feature>
<evidence type="ECO:0000256" key="1">
    <source>
        <dbReference type="SAM" id="MobiDB-lite"/>
    </source>
</evidence>
<dbReference type="AlphaFoldDB" id="A0A3L6PLZ0"/>
<dbReference type="Proteomes" id="UP000275267">
    <property type="component" value="Unassembled WGS sequence"/>
</dbReference>